<gene>
    <name evidence="1" type="ORF">OBRU01_07867</name>
</gene>
<protein>
    <submittedName>
        <fullName evidence="1">Uncharacterized protein</fullName>
    </submittedName>
</protein>
<sequence length="151" mass="17109">MERDDISAWRSRYLQVISNNDKAANPLPLVYLDETYIHSSHTSGKCWQGEGTEGVLEPVSKGQRFIIVHAGEITVEEWIKHCNHVRKLQNEYLDKGGYLDEPFIINVLSDSETDSDSEDDYLTGVSSITDHDYDVGPSTSRSVDHTYCKNI</sequence>
<dbReference type="Proteomes" id="UP000037510">
    <property type="component" value="Unassembled WGS sequence"/>
</dbReference>
<comment type="caution">
    <text evidence="1">The sequence shown here is derived from an EMBL/GenBank/DDBJ whole genome shotgun (WGS) entry which is preliminary data.</text>
</comment>
<reference evidence="1 2" key="1">
    <citation type="journal article" date="2015" name="Genome Biol. Evol.">
        <title>The genome of winter moth (Operophtera brumata) provides a genomic perspective on sexual dimorphism and phenology.</title>
        <authorList>
            <person name="Derks M.F."/>
            <person name="Smit S."/>
            <person name="Salis L."/>
            <person name="Schijlen E."/>
            <person name="Bossers A."/>
            <person name="Mateman C."/>
            <person name="Pijl A.S."/>
            <person name="de Ridder D."/>
            <person name="Groenen M.A."/>
            <person name="Visser M.E."/>
            <person name="Megens H.J."/>
        </authorList>
    </citation>
    <scope>NUCLEOTIDE SEQUENCE [LARGE SCALE GENOMIC DNA]</scope>
    <source>
        <strain evidence="1">WM2013NL</strain>
        <tissue evidence="1">Head and thorax</tissue>
    </source>
</reference>
<evidence type="ECO:0000313" key="2">
    <source>
        <dbReference type="Proteomes" id="UP000037510"/>
    </source>
</evidence>
<organism evidence="1 2">
    <name type="scientific">Operophtera brumata</name>
    <name type="common">Winter moth</name>
    <name type="synonym">Phalaena brumata</name>
    <dbReference type="NCBI Taxonomy" id="104452"/>
    <lineage>
        <taxon>Eukaryota</taxon>
        <taxon>Metazoa</taxon>
        <taxon>Ecdysozoa</taxon>
        <taxon>Arthropoda</taxon>
        <taxon>Hexapoda</taxon>
        <taxon>Insecta</taxon>
        <taxon>Pterygota</taxon>
        <taxon>Neoptera</taxon>
        <taxon>Endopterygota</taxon>
        <taxon>Lepidoptera</taxon>
        <taxon>Glossata</taxon>
        <taxon>Ditrysia</taxon>
        <taxon>Geometroidea</taxon>
        <taxon>Geometridae</taxon>
        <taxon>Larentiinae</taxon>
        <taxon>Operophtera</taxon>
    </lineage>
</organism>
<evidence type="ECO:0000313" key="1">
    <source>
        <dbReference type="EMBL" id="KOB72603.1"/>
    </source>
</evidence>
<name>A0A0L7LAU6_OPEBR</name>
<proteinExistence type="predicted"/>
<dbReference type="EMBL" id="JTDY01001896">
    <property type="protein sequence ID" value="KOB72603.1"/>
    <property type="molecule type" value="Genomic_DNA"/>
</dbReference>
<dbReference type="AlphaFoldDB" id="A0A0L7LAU6"/>
<accession>A0A0L7LAU6</accession>
<keyword evidence="2" id="KW-1185">Reference proteome</keyword>